<evidence type="ECO:0000256" key="3">
    <source>
        <dbReference type="ARBA" id="ARBA00022112"/>
    </source>
</evidence>
<dbReference type="InterPro" id="IPR002678">
    <property type="entry name" value="DUF34/NIF3"/>
</dbReference>
<gene>
    <name evidence="4" type="ORF">NCTC13645_01517</name>
</gene>
<sequence>MQARELMDQIEAYAPKALAWERDPIGLQLGDPNQEIHTVMTALDVRPEVVDEAIVRGVDFILHTIQ</sequence>
<proteinExistence type="inferred from homology"/>
<dbReference type="InterPro" id="IPR036069">
    <property type="entry name" value="DUF34/NIF3_sf"/>
</dbReference>
<accession>A0A380P229</accession>
<evidence type="ECO:0000256" key="1">
    <source>
        <dbReference type="ARBA" id="ARBA00006964"/>
    </source>
</evidence>
<evidence type="ECO:0000256" key="2">
    <source>
        <dbReference type="ARBA" id="ARBA00011643"/>
    </source>
</evidence>
<dbReference type="AlphaFoldDB" id="A0A380P229"/>
<comment type="subunit">
    <text evidence="2">Homohexamer.</text>
</comment>
<dbReference type="Gene3D" id="3.40.1390.30">
    <property type="entry name" value="NIF3 (NGG1p interacting factor 3)-like"/>
    <property type="match status" value="1"/>
</dbReference>
<dbReference type="FunFam" id="3.40.1390.30:FF:000001">
    <property type="entry name" value="GTP cyclohydrolase 1 type 2"/>
    <property type="match status" value="1"/>
</dbReference>
<dbReference type="SUPFAM" id="SSF102705">
    <property type="entry name" value="NIF3 (NGG1p interacting factor 3)-like"/>
    <property type="match status" value="1"/>
</dbReference>
<comment type="similarity">
    <text evidence="1">Belongs to the GTP cyclohydrolase I type 2/NIF3 family.</text>
</comment>
<dbReference type="Proteomes" id="UP000254621">
    <property type="component" value="Unassembled WGS sequence"/>
</dbReference>
<reference evidence="4 5" key="1">
    <citation type="submission" date="2018-06" db="EMBL/GenBank/DDBJ databases">
        <authorList>
            <consortium name="Pathogen Informatics"/>
            <person name="Doyle S."/>
        </authorList>
    </citation>
    <scope>NUCLEOTIDE SEQUENCE [LARGE SCALE GENOMIC DNA]</scope>
    <source>
        <strain evidence="4 5">NCTC13645</strain>
    </source>
</reference>
<evidence type="ECO:0000313" key="4">
    <source>
        <dbReference type="EMBL" id="SUP59263.1"/>
    </source>
</evidence>
<evidence type="ECO:0000313" key="5">
    <source>
        <dbReference type="Proteomes" id="UP000254621"/>
    </source>
</evidence>
<name>A0A380P229_WEIVI</name>
<protein>
    <recommendedName>
        <fullName evidence="3">GTP cyclohydrolase 1 type 2 homolog</fullName>
    </recommendedName>
</protein>
<dbReference type="EMBL" id="UHIV01000004">
    <property type="protein sequence ID" value="SUP59263.1"/>
    <property type="molecule type" value="Genomic_DNA"/>
</dbReference>
<organism evidence="4 5">
    <name type="scientific">Weissella viridescens</name>
    <name type="common">Lactobacillus viridescens</name>
    <dbReference type="NCBI Taxonomy" id="1629"/>
    <lineage>
        <taxon>Bacteria</taxon>
        <taxon>Bacillati</taxon>
        <taxon>Bacillota</taxon>
        <taxon>Bacilli</taxon>
        <taxon>Lactobacillales</taxon>
        <taxon>Lactobacillaceae</taxon>
        <taxon>Weissella</taxon>
    </lineage>
</organism>
<dbReference type="Pfam" id="PF01784">
    <property type="entry name" value="DUF34_NIF3"/>
    <property type="match status" value="1"/>
</dbReference>